<evidence type="ECO:0000256" key="7">
    <source>
        <dbReference type="ARBA" id="ARBA00023012"/>
    </source>
</evidence>
<protein>
    <recommendedName>
        <fullName evidence="3">histidine kinase</fullName>
        <ecNumber evidence="3">2.7.13.3</ecNumber>
    </recommendedName>
</protein>
<comment type="caution">
    <text evidence="9">The sequence shown here is derived from an EMBL/GenBank/DDBJ whole genome shotgun (WGS) entry which is preliminary data.</text>
</comment>
<evidence type="ECO:0000259" key="8">
    <source>
        <dbReference type="PROSITE" id="PS50109"/>
    </source>
</evidence>
<sequence length="560" mass="59454">MTAALGLGDWPDGSTHPVLELLVDAIAEMGGFARVTLAIAEGTALVPVAYAGPPGSSPTPLGLAPEELAVPAGGRLLLVPGDGDLTGEAWQSGDLLIGVLTEVDRVIGVIRCDDPHSGRRPDPAVRRVLERCFHQTERTVANARERLELREQFGYAEAARRLVRSALAPAHPSLEAVLEHAHRPLVEGFHATGSWIEVLDPAAVARGYARARDSAVVPLPDDVIDLCHEVGLRLWLEQQSLVVEVGAERPEDDAAVVRIRDEVRGLGLGSVLAVPLGAGPEYFGFLALGRRTTDPAWSAIERSSAVQIGYDLGAALRTASALEGQRALVRELQQLDDYRSQLIATLSHELRTPLTVIAGNLEMLGSLEIGEIGARHHRAMTRGATRMQRVVDDLLLLATVSDPQHPVEEAEVDLAHLVREVAALVATPVHTGGLALDVDLPSDPLVVTGSPSELDRLVGNLLSNAVKYTEPGGTVAVRAVHEHRRVVLTVADTGIGIGPDDLEGLFRAFYRTSNPDALRHPGTGLGLAIVATIAERHGGTVAVASELGRGTTFTVTIPAR</sequence>
<dbReference type="EC" id="2.7.13.3" evidence="3"/>
<dbReference type="Gene3D" id="1.10.287.130">
    <property type="match status" value="1"/>
</dbReference>
<dbReference type="Pfam" id="PF02518">
    <property type="entry name" value="HATPase_c"/>
    <property type="match status" value="1"/>
</dbReference>
<dbReference type="SUPFAM" id="SSF55781">
    <property type="entry name" value="GAF domain-like"/>
    <property type="match status" value="1"/>
</dbReference>
<dbReference type="InterPro" id="IPR029016">
    <property type="entry name" value="GAF-like_dom_sf"/>
</dbReference>
<dbReference type="InterPro" id="IPR036890">
    <property type="entry name" value="HATPase_C_sf"/>
</dbReference>
<dbReference type="SUPFAM" id="SSF47384">
    <property type="entry name" value="Homodimeric domain of signal transducing histidine kinase"/>
    <property type="match status" value="1"/>
</dbReference>
<evidence type="ECO:0000256" key="2">
    <source>
        <dbReference type="ARBA" id="ARBA00004236"/>
    </source>
</evidence>
<dbReference type="EMBL" id="JAIQZJ010000001">
    <property type="protein sequence ID" value="MBZ5736984.1"/>
    <property type="molecule type" value="Genomic_DNA"/>
</dbReference>
<evidence type="ECO:0000256" key="3">
    <source>
        <dbReference type="ARBA" id="ARBA00012438"/>
    </source>
</evidence>
<dbReference type="PRINTS" id="PR00344">
    <property type="entry name" value="BCTRLSENSOR"/>
</dbReference>
<dbReference type="InterPro" id="IPR036097">
    <property type="entry name" value="HisK_dim/P_sf"/>
</dbReference>
<dbReference type="InterPro" id="IPR003661">
    <property type="entry name" value="HisK_dim/P_dom"/>
</dbReference>
<keyword evidence="5" id="KW-0808">Transferase</keyword>
<comment type="subcellular location">
    <subcellularLocation>
        <location evidence="2">Cell membrane</location>
    </subcellularLocation>
</comment>
<dbReference type="Gene3D" id="3.30.450.40">
    <property type="match status" value="1"/>
</dbReference>
<dbReference type="CDD" id="cd00082">
    <property type="entry name" value="HisKA"/>
    <property type="match status" value="1"/>
</dbReference>
<dbReference type="Gene3D" id="3.30.565.10">
    <property type="entry name" value="Histidine kinase-like ATPase, C-terminal domain"/>
    <property type="match status" value="1"/>
</dbReference>
<dbReference type="PANTHER" id="PTHR43711:SF1">
    <property type="entry name" value="HISTIDINE KINASE 1"/>
    <property type="match status" value="1"/>
</dbReference>
<dbReference type="InterPro" id="IPR004358">
    <property type="entry name" value="Sig_transdc_His_kin-like_C"/>
</dbReference>
<dbReference type="InterPro" id="IPR005467">
    <property type="entry name" value="His_kinase_dom"/>
</dbReference>
<evidence type="ECO:0000313" key="9">
    <source>
        <dbReference type="EMBL" id="MBZ5736984.1"/>
    </source>
</evidence>
<evidence type="ECO:0000313" key="10">
    <source>
        <dbReference type="Proteomes" id="UP000780875"/>
    </source>
</evidence>
<dbReference type="CDD" id="cd00075">
    <property type="entry name" value="HATPase"/>
    <property type="match status" value="1"/>
</dbReference>
<keyword evidence="6 9" id="KW-0418">Kinase</keyword>
<keyword evidence="7" id="KW-0902">Two-component regulatory system</keyword>
<dbReference type="Proteomes" id="UP000780875">
    <property type="component" value="Unassembled WGS sequence"/>
</dbReference>
<dbReference type="GO" id="GO:0016301">
    <property type="term" value="F:kinase activity"/>
    <property type="evidence" value="ECO:0007669"/>
    <property type="project" value="UniProtKB-KW"/>
</dbReference>
<organism evidence="9 10">
    <name type="scientific">Nocardioides mangrovi</name>
    <dbReference type="NCBI Taxonomy" id="2874580"/>
    <lineage>
        <taxon>Bacteria</taxon>
        <taxon>Bacillati</taxon>
        <taxon>Actinomycetota</taxon>
        <taxon>Actinomycetes</taxon>
        <taxon>Propionibacteriales</taxon>
        <taxon>Nocardioidaceae</taxon>
        <taxon>Nocardioides</taxon>
    </lineage>
</organism>
<dbReference type="SMART" id="SM00388">
    <property type="entry name" value="HisKA"/>
    <property type="match status" value="1"/>
</dbReference>
<name>A0ABS7U7M0_9ACTN</name>
<dbReference type="PANTHER" id="PTHR43711">
    <property type="entry name" value="TWO-COMPONENT HISTIDINE KINASE"/>
    <property type="match status" value="1"/>
</dbReference>
<evidence type="ECO:0000256" key="1">
    <source>
        <dbReference type="ARBA" id="ARBA00000085"/>
    </source>
</evidence>
<keyword evidence="10" id="KW-1185">Reference proteome</keyword>
<reference evidence="9 10" key="1">
    <citation type="submission" date="2021-09" db="EMBL/GenBank/DDBJ databases">
        <title>Whole genome sequence of Nocardioides sp. GBK3QG-3.</title>
        <authorList>
            <person name="Tuo L."/>
        </authorList>
    </citation>
    <scope>NUCLEOTIDE SEQUENCE [LARGE SCALE GENOMIC DNA]</scope>
    <source>
        <strain evidence="9 10">GBK3QG-3</strain>
    </source>
</reference>
<dbReference type="PROSITE" id="PS50109">
    <property type="entry name" value="HIS_KIN"/>
    <property type="match status" value="1"/>
</dbReference>
<comment type="catalytic activity">
    <reaction evidence="1">
        <text>ATP + protein L-histidine = ADP + protein N-phospho-L-histidine.</text>
        <dbReference type="EC" id="2.7.13.3"/>
    </reaction>
</comment>
<dbReference type="InterPro" id="IPR003594">
    <property type="entry name" value="HATPase_dom"/>
</dbReference>
<keyword evidence="4" id="KW-0597">Phosphoprotein</keyword>
<dbReference type="InterPro" id="IPR050736">
    <property type="entry name" value="Sensor_HK_Regulatory"/>
</dbReference>
<accession>A0ABS7U7M0</accession>
<dbReference type="RefSeq" id="WP_224121351.1">
    <property type="nucleotide sequence ID" value="NZ_JAIQZJ010000001.1"/>
</dbReference>
<dbReference type="SUPFAM" id="SSF55874">
    <property type="entry name" value="ATPase domain of HSP90 chaperone/DNA topoisomerase II/histidine kinase"/>
    <property type="match status" value="1"/>
</dbReference>
<evidence type="ECO:0000256" key="4">
    <source>
        <dbReference type="ARBA" id="ARBA00022553"/>
    </source>
</evidence>
<feature type="domain" description="Histidine kinase" evidence="8">
    <location>
        <begin position="345"/>
        <end position="560"/>
    </location>
</feature>
<evidence type="ECO:0000256" key="5">
    <source>
        <dbReference type="ARBA" id="ARBA00022679"/>
    </source>
</evidence>
<dbReference type="SMART" id="SM00387">
    <property type="entry name" value="HATPase_c"/>
    <property type="match status" value="1"/>
</dbReference>
<gene>
    <name evidence="9" type="ORF">K8U61_02325</name>
</gene>
<evidence type="ECO:0000256" key="6">
    <source>
        <dbReference type="ARBA" id="ARBA00022777"/>
    </source>
</evidence>
<proteinExistence type="predicted"/>
<dbReference type="Pfam" id="PF00512">
    <property type="entry name" value="HisKA"/>
    <property type="match status" value="1"/>
</dbReference>